<dbReference type="InterPro" id="IPR029062">
    <property type="entry name" value="Class_I_gatase-like"/>
</dbReference>
<dbReference type="Proteomes" id="UP000549695">
    <property type="component" value="Unassembled WGS sequence"/>
</dbReference>
<dbReference type="GeneID" id="98050018"/>
<dbReference type="PANTHER" id="PTHR43235">
    <property type="entry name" value="GLUTAMINE AMIDOTRANSFERASE PB2B2.05-RELATED"/>
    <property type="match status" value="1"/>
</dbReference>
<dbReference type="EMBL" id="JACCCZ010000001">
    <property type="protein sequence ID" value="NYF99891.1"/>
    <property type="molecule type" value="Genomic_DNA"/>
</dbReference>
<dbReference type="GO" id="GO:0033969">
    <property type="term" value="F:gamma-glutamyl-gamma-aminobutyrate hydrolase activity"/>
    <property type="evidence" value="ECO:0007669"/>
    <property type="project" value="TreeGrafter"/>
</dbReference>
<dbReference type="RefSeq" id="WP_312888194.1">
    <property type="nucleotide sequence ID" value="NZ_BAAAJZ010000011.1"/>
</dbReference>
<dbReference type="GO" id="GO:0006598">
    <property type="term" value="P:polyamine catabolic process"/>
    <property type="evidence" value="ECO:0007669"/>
    <property type="project" value="TreeGrafter"/>
</dbReference>
<dbReference type="CDD" id="cd01745">
    <property type="entry name" value="GATase1_2"/>
    <property type="match status" value="1"/>
</dbReference>
<dbReference type="Gene3D" id="3.40.50.880">
    <property type="match status" value="1"/>
</dbReference>
<dbReference type="PANTHER" id="PTHR43235:SF1">
    <property type="entry name" value="GLUTAMINE AMIDOTRANSFERASE PB2B2.05-RELATED"/>
    <property type="match status" value="1"/>
</dbReference>
<dbReference type="InterPro" id="IPR044668">
    <property type="entry name" value="PuuD-like"/>
</dbReference>
<name>A0A852W2T6_PSEA5</name>
<sequence>MTRPLIGISCYSERADYWIMRDDDVVLVPRTYVEMVLAAGGVPVLLAPTDGAVEAVDALDGLLLTGGQDVDPARYGQVAGAHTDTPRTGRDAADVAALHRALGRGIPVLGVCRGLQLLNVALGGTLHQHLPDVVGAQVAGAHSAGPGVYAPVPVLTEPGTRAAEILGPGPVTVRCHHHQGVDRVAPGLRVSARAGDVVEALEWSDPSGPGGTDAPWVVGVQSHPERDGEDLRLAGALVAAATRARSRAVRPARLAG</sequence>
<keyword evidence="2" id="KW-1185">Reference proteome</keyword>
<comment type="caution">
    <text evidence="1">The sequence shown here is derived from an EMBL/GenBank/DDBJ whole genome shotgun (WGS) entry which is preliminary data.</text>
</comment>
<evidence type="ECO:0000313" key="1">
    <source>
        <dbReference type="EMBL" id="NYF99891.1"/>
    </source>
</evidence>
<dbReference type="PROSITE" id="PS51273">
    <property type="entry name" value="GATASE_TYPE_1"/>
    <property type="match status" value="1"/>
</dbReference>
<evidence type="ECO:0000313" key="2">
    <source>
        <dbReference type="Proteomes" id="UP000549695"/>
    </source>
</evidence>
<keyword evidence="1" id="KW-0315">Glutamine amidotransferase</keyword>
<dbReference type="SUPFAM" id="SSF52317">
    <property type="entry name" value="Class I glutamine amidotransferase-like"/>
    <property type="match status" value="1"/>
</dbReference>
<proteinExistence type="predicted"/>
<dbReference type="AlphaFoldDB" id="A0A852W2T6"/>
<reference evidence="1 2" key="1">
    <citation type="submission" date="2020-07" db="EMBL/GenBank/DDBJ databases">
        <title>Sequencing the genomes of 1000 actinobacteria strains.</title>
        <authorList>
            <person name="Klenk H.-P."/>
        </authorList>
    </citation>
    <scope>NUCLEOTIDE SEQUENCE [LARGE SCALE GENOMIC DNA]</scope>
    <source>
        <strain evidence="1 2">DSM 44749</strain>
    </source>
</reference>
<protein>
    <submittedName>
        <fullName evidence="1">Glutamine amidotransferase</fullName>
    </submittedName>
</protein>
<dbReference type="InterPro" id="IPR011697">
    <property type="entry name" value="Peptidase_C26"/>
</dbReference>
<gene>
    <name evidence="1" type="ORF">HDA37_000177</name>
</gene>
<dbReference type="Pfam" id="PF07722">
    <property type="entry name" value="Peptidase_C26"/>
    <property type="match status" value="1"/>
</dbReference>
<dbReference type="GO" id="GO:0005829">
    <property type="term" value="C:cytosol"/>
    <property type="evidence" value="ECO:0007669"/>
    <property type="project" value="TreeGrafter"/>
</dbReference>
<accession>A0A852W2T6</accession>
<organism evidence="1 2">
    <name type="scientific">Pseudonocardia alni</name>
    <name type="common">Amycolata alni</name>
    <dbReference type="NCBI Taxonomy" id="33907"/>
    <lineage>
        <taxon>Bacteria</taxon>
        <taxon>Bacillati</taxon>
        <taxon>Actinomycetota</taxon>
        <taxon>Actinomycetes</taxon>
        <taxon>Pseudonocardiales</taxon>
        <taxon>Pseudonocardiaceae</taxon>
        <taxon>Pseudonocardia</taxon>
    </lineage>
</organism>